<comment type="caution">
    <text evidence="2">The sequence shown here is derived from an EMBL/GenBank/DDBJ whole genome shotgun (WGS) entry which is preliminary data.</text>
</comment>
<dbReference type="InterPro" id="IPR035901">
    <property type="entry name" value="GIY-YIG_endonuc_sf"/>
</dbReference>
<dbReference type="InterPro" id="IPR010896">
    <property type="entry name" value="NUMOD1"/>
</dbReference>
<dbReference type="CDD" id="cd10443">
    <property type="entry name" value="GIY-YIG_HE_Tlr8p_PBC-V_like"/>
    <property type="match status" value="1"/>
</dbReference>
<dbReference type="SUPFAM" id="SSF64496">
    <property type="entry name" value="DNA-binding domain of intron-encoded endonucleases"/>
    <property type="match status" value="1"/>
</dbReference>
<name>A0A916ZVW6_9FLAO</name>
<dbReference type="EMBL" id="BMGL01000007">
    <property type="protein sequence ID" value="GGE14014.1"/>
    <property type="molecule type" value="Genomic_DNA"/>
</dbReference>
<dbReference type="AlphaFoldDB" id="A0A916ZVW6"/>
<gene>
    <name evidence="2" type="ORF">GCM10010831_14220</name>
</gene>
<dbReference type="SUPFAM" id="SSF82771">
    <property type="entry name" value="GIY-YIG endonuclease"/>
    <property type="match status" value="1"/>
</dbReference>
<dbReference type="RefSeq" id="WP_188406133.1">
    <property type="nucleotide sequence ID" value="NZ_BMGL01000007.1"/>
</dbReference>
<dbReference type="InterPro" id="IPR036388">
    <property type="entry name" value="WH-like_DNA-bd_sf"/>
</dbReference>
<accession>A0A916ZVW6</accession>
<feature type="domain" description="GIY-YIG" evidence="1">
    <location>
        <begin position="3"/>
        <end position="92"/>
    </location>
</feature>
<proteinExistence type="predicted"/>
<protein>
    <recommendedName>
        <fullName evidence="1">GIY-YIG domain-containing protein</fullName>
    </recommendedName>
</protein>
<sequence length="215" mass="24393">MRKFKIYKTTNKFTNESYIGATTYSVEQRKLDHTERANRNEDGKFYEAIATYGEDAFEWETIDTASSVDELARKESKYILEYNCVENGYNSDRGGGIKKSVYQYNIKTGELVSQFKSLEAAAASVGLTKNAISNACLGYANTAGDFYWSYDLYEVLQREDSRKKKIIQLTLDGYGVEIFESIAEASRSTGINKSCIAKVCRNERKSAGGYKWIFK</sequence>
<dbReference type="Gene3D" id="3.40.1440.10">
    <property type="entry name" value="GIY-YIG endonuclease"/>
    <property type="match status" value="1"/>
</dbReference>
<reference evidence="2 3" key="1">
    <citation type="journal article" date="2014" name="Int. J. Syst. Evol. Microbiol.">
        <title>Complete genome sequence of Corynebacterium casei LMG S-19264T (=DSM 44701T), isolated from a smear-ripened cheese.</title>
        <authorList>
            <consortium name="US DOE Joint Genome Institute (JGI-PGF)"/>
            <person name="Walter F."/>
            <person name="Albersmeier A."/>
            <person name="Kalinowski J."/>
            <person name="Ruckert C."/>
        </authorList>
    </citation>
    <scope>NUCLEOTIDE SEQUENCE [LARGE SCALE GENOMIC DNA]</scope>
    <source>
        <strain evidence="2 3">CGMCC 1.12925</strain>
    </source>
</reference>
<dbReference type="Gene3D" id="1.10.10.10">
    <property type="entry name" value="Winged helix-like DNA-binding domain superfamily/Winged helix DNA-binding domain"/>
    <property type="match status" value="2"/>
</dbReference>
<dbReference type="SMART" id="SM00465">
    <property type="entry name" value="GIYc"/>
    <property type="match status" value="1"/>
</dbReference>
<keyword evidence="3" id="KW-1185">Reference proteome</keyword>
<organism evidence="2 3">
    <name type="scientific">Psychroflexus salis</name>
    <dbReference type="NCBI Taxonomy" id="1526574"/>
    <lineage>
        <taxon>Bacteria</taxon>
        <taxon>Pseudomonadati</taxon>
        <taxon>Bacteroidota</taxon>
        <taxon>Flavobacteriia</taxon>
        <taxon>Flavobacteriales</taxon>
        <taxon>Flavobacteriaceae</taxon>
        <taxon>Psychroflexus</taxon>
    </lineage>
</organism>
<dbReference type="SMART" id="SM00497">
    <property type="entry name" value="IENR1"/>
    <property type="match status" value="2"/>
</dbReference>
<dbReference type="InterPro" id="IPR000305">
    <property type="entry name" value="GIY-YIG_endonuc"/>
</dbReference>
<evidence type="ECO:0000313" key="2">
    <source>
        <dbReference type="EMBL" id="GGE14014.1"/>
    </source>
</evidence>
<dbReference type="Pfam" id="PF07453">
    <property type="entry name" value="NUMOD1"/>
    <property type="match status" value="2"/>
</dbReference>
<evidence type="ECO:0000313" key="3">
    <source>
        <dbReference type="Proteomes" id="UP000599688"/>
    </source>
</evidence>
<dbReference type="InterPro" id="IPR003647">
    <property type="entry name" value="Intron_nuc_1_rpt"/>
</dbReference>
<dbReference type="Proteomes" id="UP000599688">
    <property type="component" value="Unassembled WGS sequence"/>
</dbReference>
<evidence type="ECO:0000259" key="1">
    <source>
        <dbReference type="SMART" id="SM00465"/>
    </source>
</evidence>